<gene>
    <name evidence="2" type="ORF">H9874_06045</name>
</gene>
<dbReference type="Gene3D" id="1.20.120.1490">
    <property type="match status" value="1"/>
</dbReference>
<proteinExistence type="predicted"/>
<reference evidence="2" key="1">
    <citation type="journal article" date="2021" name="PeerJ">
        <title>Extensive microbial diversity within the chicken gut microbiome revealed by metagenomics and culture.</title>
        <authorList>
            <person name="Gilroy R."/>
            <person name="Ravi A."/>
            <person name="Getino M."/>
            <person name="Pursley I."/>
            <person name="Horton D.L."/>
            <person name="Alikhan N.F."/>
            <person name="Baker D."/>
            <person name="Gharbi K."/>
            <person name="Hall N."/>
            <person name="Watson M."/>
            <person name="Adriaenssens E.M."/>
            <person name="Foster-Nyarko E."/>
            <person name="Jarju S."/>
            <person name="Secka A."/>
            <person name="Antonio M."/>
            <person name="Oren A."/>
            <person name="Chaudhuri R.R."/>
            <person name="La Ragione R."/>
            <person name="Hildebrand F."/>
            <person name="Pallen M.J."/>
        </authorList>
    </citation>
    <scope>NUCLEOTIDE SEQUENCE</scope>
    <source>
        <strain evidence="2">ChiSxjej5B17-1746</strain>
    </source>
</reference>
<name>A0A9D1U927_9BACT</name>
<sequence length="152" mass="16457">LTGGMALTAQARPGDFHHGPRGPRPCQEAVYQALTPEKQAQYDAIMRDFTEKTAPLRDKLSAKYIEVRTLGQSPTPDPKAVGKATEELVALRNEFAKERQAMVERIANEVGINVLYGGPRGHGCPGYMSRPCPVTGMAVMPEGPQADAPEVQ</sequence>
<dbReference type="InterPro" id="IPR025961">
    <property type="entry name" value="Metal_resist"/>
</dbReference>
<dbReference type="Proteomes" id="UP000824264">
    <property type="component" value="Unassembled WGS sequence"/>
</dbReference>
<dbReference type="AlphaFoldDB" id="A0A9D1U927"/>
<accession>A0A9D1U927</accession>
<evidence type="ECO:0000313" key="3">
    <source>
        <dbReference type="Proteomes" id="UP000824264"/>
    </source>
</evidence>
<evidence type="ECO:0000256" key="1">
    <source>
        <dbReference type="SAM" id="MobiDB-lite"/>
    </source>
</evidence>
<protein>
    <submittedName>
        <fullName evidence="2">Periplasmic heavy metal sensor</fullName>
    </submittedName>
</protein>
<dbReference type="Pfam" id="PF13801">
    <property type="entry name" value="Metal_resist"/>
    <property type="match status" value="1"/>
</dbReference>
<organism evidence="2 3">
    <name type="scientific">Candidatus Bilophila faecipullorum</name>
    <dbReference type="NCBI Taxonomy" id="2838482"/>
    <lineage>
        <taxon>Bacteria</taxon>
        <taxon>Pseudomonadati</taxon>
        <taxon>Thermodesulfobacteriota</taxon>
        <taxon>Desulfovibrionia</taxon>
        <taxon>Desulfovibrionales</taxon>
        <taxon>Desulfovibrionaceae</taxon>
        <taxon>Bilophila</taxon>
    </lineage>
</organism>
<dbReference type="EMBL" id="DXGI01000222">
    <property type="protein sequence ID" value="HIW78688.1"/>
    <property type="molecule type" value="Genomic_DNA"/>
</dbReference>
<feature type="region of interest" description="Disordered" evidence="1">
    <location>
        <begin position="1"/>
        <end position="24"/>
    </location>
</feature>
<evidence type="ECO:0000313" key="2">
    <source>
        <dbReference type="EMBL" id="HIW78688.1"/>
    </source>
</evidence>
<reference evidence="2" key="2">
    <citation type="submission" date="2021-04" db="EMBL/GenBank/DDBJ databases">
        <authorList>
            <person name="Gilroy R."/>
        </authorList>
    </citation>
    <scope>NUCLEOTIDE SEQUENCE</scope>
    <source>
        <strain evidence="2">ChiSxjej5B17-1746</strain>
    </source>
</reference>
<comment type="caution">
    <text evidence="2">The sequence shown here is derived from an EMBL/GenBank/DDBJ whole genome shotgun (WGS) entry which is preliminary data.</text>
</comment>
<feature type="non-terminal residue" evidence="2">
    <location>
        <position position="1"/>
    </location>
</feature>